<evidence type="ECO:0008006" key="3">
    <source>
        <dbReference type="Google" id="ProtNLM"/>
    </source>
</evidence>
<name>A0ABR4PIH8_9HELO</name>
<dbReference type="InterPro" id="IPR036928">
    <property type="entry name" value="AS_sf"/>
</dbReference>
<organism evidence="1 2">
    <name type="scientific">Phlyctema vagabunda</name>
    <dbReference type="NCBI Taxonomy" id="108571"/>
    <lineage>
        <taxon>Eukaryota</taxon>
        <taxon>Fungi</taxon>
        <taxon>Dikarya</taxon>
        <taxon>Ascomycota</taxon>
        <taxon>Pezizomycotina</taxon>
        <taxon>Leotiomycetes</taxon>
        <taxon>Helotiales</taxon>
        <taxon>Dermateaceae</taxon>
        <taxon>Phlyctema</taxon>
    </lineage>
</organism>
<dbReference type="PANTHER" id="PTHR42678">
    <property type="entry name" value="AMIDASE"/>
    <property type="match status" value="1"/>
</dbReference>
<dbReference type="PANTHER" id="PTHR42678:SF34">
    <property type="entry name" value="OS04G0183300 PROTEIN"/>
    <property type="match status" value="1"/>
</dbReference>
<dbReference type="EMBL" id="JBFCZG010000004">
    <property type="protein sequence ID" value="KAL3422796.1"/>
    <property type="molecule type" value="Genomic_DNA"/>
</dbReference>
<dbReference type="Proteomes" id="UP001629113">
    <property type="component" value="Unassembled WGS sequence"/>
</dbReference>
<comment type="caution">
    <text evidence="1">The sequence shown here is derived from an EMBL/GenBank/DDBJ whole genome shotgun (WGS) entry which is preliminary data.</text>
</comment>
<dbReference type="Gene3D" id="3.90.1300.10">
    <property type="entry name" value="Amidase signature (AS) domain"/>
    <property type="match status" value="1"/>
</dbReference>
<accession>A0ABR4PIH8</accession>
<gene>
    <name evidence="1" type="ORF">PVAG01_04543</name>
</gene>
<keyword evidence="2" id="KW-1185">Reference proteome</keyword>
<dbReference type="SUPFAM" id="SSF75304">
    <property type="entry name" value="Amidase signature (AS) enzymes"/>
    <property type="match status" value="1"/>
</dbReference>
<proteinExistence type="predicted"/>
<reference evidence="1 2" key="1">
    <citation type="submission" date="2024-06" db="EMBL/GenBank/DDBJ databases">
        <title>Complete genome of Phlyctema vagabunda strain 19-DSS-EL-015.</title>
        <authorList>
            <person name="Fiorenzani C."/>
        </authorList>
    </citation>
    <scope>NUCLEOTIDE SEQUENCE [LARGE SCALE GENOMIC DNA]</scope>
    <source>
        <strain evidence="1 2">19-DSS-EL-015</strain>
    </source>
</reference>
<sequence length="227" mass="24722">MQSTYIEGGMRPDDTILGNSSFDKVHKIRIEDSTVGFGDGELWRLPEILLAATESYKKQTMEAYRSAINLFISNNGKVVYPVALDTAAKVTFEGKGGYGINRKSPGQTKLQGMRQDATPSESLSRAIAAVREATGPDNVDRVLREHNLDVILVPTDSHITTVAALAGYPIATMPLGYLEESGRPFGLSIISTAHSEATILGVMNAWELADPKRRQIPAALLKYESKL</sequence>
<evidence type="ECO:0000313" key="1">
    <source>
        <dbReference type="EMBL" id="KAL3422796.1"/>
    </source>
</evidence>
<evidence type="ECO:0000313" key="2">
    <source>
        <dbReference type="Proteomes" id="UP001629113"/>
    </source>
</evidence>
<protein>
    <recommendedName>
        <fullName evidence="3">Amidase domain-containing protein</fullName>
    </recommendedName>
</protein>